<dbReference type="EMBL" id="QKMR01000001">
    <property type="protein sequence ID" value="PYG90372.1"/>
    <property type="molecule type" value="Genomic_DNA"/>
</dbReference>
<evidence type="ECO:0000313" key="2">
    <source>
        <dbReference type="EMBL" id="PYG90372.1"/>
    </source>
</evidence>
<dbReference type="SUPFAM" id="SSF89372">
    <property type="entry name" value="Fucose-specific lectin"/>
    <property type="match status" value="1"/>
</dbReference>
<keyword evidence="1" id="KW-1133">Transmembrane helix</keyword>
<keyword evidence="1" id="KW-0812">Transmembrane</keyword>
<comment type="caution">
    <text evidence="2">The sequence shown here is derived from an EMBL/GenBank/DDBJ whole genome shotgun (WGS) entry which is preliminary data.</text>
</comment>
<feature type="transmembrane region" description="Helical" evidence="1">
    <location>
        <begin position="1213"/>
        <end position="1235"/>
    </location>
</feature>
<proteinExistence type="predicted"/>
<name>A0A318YCN1_9FIRM</name>
<reference evidence="2 3" key="1">
    <citation type="submission" date="2018-06" db="EMBL/GenBank/DDBJ databases">
        <title>Genomic Encyclopedia of Type Strains, Phase I: the one thousand microbial genomes (KMG-I) project.</title>
        <authorList>
            <person name="Kyrpides N."/>
        </authorList>
    </citation>
    <scope>NUCLEOTIDE SEQUENCE [LARGE SCALE GENOMIC DNA]</scope>
    <source>
        <strain evidence="2 3">DSM 19573</strain>
    </source>
</reference>
<keyword evidence="1" id="KW-0472">Membrane</keyword>
<dbReference type="Proteomes" id="UP000248132">
    <property type="component" value="Unassembled WGS sequence"/>
</dbReference>
<evidence type="ECO:0000313" key="3">
    <source>
        <dbReference type="Proteomes" id="UP000248132"/>
    </source>
</evidence>
<organism evidence="2 3">
    <name type="scientific">Ruminiclostridium sufflavum DSM 19573</name>
    <dbReference type="NCBI Taxonomy" id="1121337"/>
    <lineage>
        <taxon>Bacteria</taxon>
        <taxon>Bacillati</taxon>
        <taxon>Bacillota</taxon>
        <taxon>Clostridia</taxon>
        <taxon>Eubacteriales</taxon>
        <taxon>Oscillospiraceae</taxon>
        <taxon>Ruminiclostridium</taxon>
    </lineage>
</organism>
<protein>
    <submittedName>
        <fullName evidence="2">Uncharacterized protein</fullName>
    </submittedName>
</protein>
<evidence type="ECO:0000256" key="1">
    <source>
        <dbReference type="SAM" id="Phobius"/>
    </source>
</evidence>
<keyword evidence="3" id="KW-1185">Reference proteome</keyword>
<dbReference type="AlphaFoldDB" id="A0A318YCN1"/>
<sequence>MTSGNFQDSVGIPEIKHLAPKLGLEVKMININKIENKGQTDSETSHQLQVSTRFMETFEIVRPIKPGSDFGLFLNDEGNLDIYSVGTENYVYRIRQNSNSNAPWTQTELGFKAGMLSIYEGKSGKNNPDVMGVNEEGKLTLSVYDSENKTYRQQVSQPVQAVKKIIRFLAAKKYENVYANVILEDNTVCSSFMKSDGTWASRDWVPIKESSGSSADAKAYQIAMCHNNPVQNALYAIGTDKSVLFSDSSSRFSYFTCLSGLKAVDISVIQDVDKRLNIFAVSDKDRGVYVKREKKYSSTGKIEWEPWTLVSNVTKIRNIRTAINSTGIIEVFGIQDDSRGTLYISRETKNEKGDRTGWTELFPLSNPVPNSQFEVAQNAQGYSEAYTVSQYNTAQGINSMHYPQNAGEGEAAYMYRFCQSPQTTQWFSMPVMIEEAAKMVPVPTHSVELAVLYPNGAAYPFADVRLNTSVTSTIRINGLAYIASPLQQVSAKADAAGMVSFNYSTTSLASPTFFINTADMQGGEGVTIEPNLMLQAKMHNITTDEILNARGAEGQLLVQGSAEEREKNAEAVKSVMQNAASIGMTQLNSSDPRLCYLKTNRNTNGLRYHTRGAQDSCYKLDMSDVSEQHWRVIFDDNGGLLFEALDAEGAGMYISNLCSVNASGSFLGIEWGDLWNSIKQGAGVLWEGLKQIIVTTIINPVTKLVETIKVVAEFVIDGITKVFESVVKAFQQAFDVIEGIWAKLKVFFKDLYAWLAFFFNLEDISRTADAVKHTINAALDFTVIGVRAVKEQVSQALDGISDELKKAVDEFIGKMPGEGSIGEYCAAFEDPAGKEVYKDGSSHNVMLNAYKENYINAEPAQTSCLIQKEVNFSSKEKIEELVDMLVSLADNFEYGDGKQAFDEAVAYFTAIGQHPDQALNLVVKGAIKMMEASMLFVLDTAKGIILSIFDIVADIVILVRELLNEEWKIPFVSDLYEFFSGKSLTFSAMDLLSYIIAIPGTLIFKITENKAPFPTDEALQEFEKVFTAEWLAEQSGIAAKSKVCVMASNADITPQAVIGPIFKVFGGTIYFVRIITETMNIAATAAAKLSEQPDLPFSSRTIGVANLICAFGSSAFSTPWALKENAGGLSCGDTNGLGNIIWLCNLICGPGRSGVLLGINIISKKELPTEVGDLTATLWGCVHIGMQIWYICRKKDLSDSLKARAIMSPMGSQLFRFALVGPLVVSTYGITALALEILVLATNTADGIITLQTV</sequence>
<gene>
    <name evidence="2" type="ORF">LY28_00255</name>
</gene>
<accession>A0A318YCN1</accession>